<accession>F8MBL8</accession>
<reference evidence="4" key="1">
    <citation type="journal article" date="2011" name="Genetics">
        <title>Massive changes in genome architecture accompany the transition to self-fertility in the filamentous fungus Neurospora tetrasperma.</title>
        <authorList>
            <person name="Ellison C.E."/>
            <person name="Stajich J.E."/>
            <person name="Jacobson D.J."/>
            <person name="Natvig D.O."/>
            <person name="Lapidus A."/>
            <person name="Foster B."/>
            <person name="Aerts A."/>
            <person name="Riley R."/>
            <person name="Lindquist E.A."/>
            <person name="Grigoriev I.V."/>
            <person name="Taylor J.W."/>
        </authorList>
    </citation>
    <scope>NUCLEOTIDE SEQUENCE [LARGE SCALE GENOMIC DNA]</scope>
    <source>
        <strain evidence="4">FGSC 2508 / P0657</strain>
    </source>
</reference>
<dbReference type="InterPro" id="IPR043502">
    <property type="entry name" value="DNA/RNA_pol_sf"/>
</dbReference>
<dbReference type="GeneID" id="20827608"/>
<dbReference type="VEuPathDB" id="FungiDB:NEUTE1DRAFT_37564"/>
<dbReference type="HOGENOM" id="CLU_000384_35_1_1"/>
<dbReference type="SUPFAM" id="SSF56672">
    <property type="entry name" value="DNA/RNA polymerases"/>
    <property type="match status" value="1"/>
</dbReference>
<proteinExistence type="predicted"/>
<evidence type="ECO:0000256" key="1">
    <source>
        <dbReference type="ARBA" id="ARBA00004173"/>
    </source>
</evidence>
<evidence type="ECO:0000256" key="2">
    <source>
        <dbReference type="ARBA" id="ARBA00023128"/>
    </source>
</evidence>
<dbReference type="GO" id="GO:0005739">
    <property type="term" value="C:mitochondrion"/>
    <property type="evidence" value="ECO:0007669"/>
    <property type="project" value="UniProtKB-SubCell"/>
</dbReference>
<dbReference type="AlphaFoldDB" id="F8MBL8"/>
<comment type="subcellular location">
    <subcellularLocation>
        <location evidence="1">Mitochondrion</location>
    </subcellularLocation>
</comment>
<dbReference type="InterPro" id="IPR043128">
    <property type="entry name" value="Rev_trsase/Diguanyl_cyclase"/>
</dbReference>
<organism evidence="3 4">
    <name type="scientific">Neurospora tetrasperma (strain FGSC 2508 / ATCC MYA-4615 / P0657)</name>
    <dbReference type="NCBI Taxonomy" id="510951"/>
    <lineage>
        <taxon>Eukaryota</taxon>
        <taxon>Fungi</taxon>
        <taxon>Dikarya</taxon>
        <taxon>Ascomycota</taxon>
        <taxon>Pezizomycotina</taxon>
        <taxon>Sordariomycetes</taxon>
        <taxon>Sordariomycetidae</taxon>
        <taxon>Sordariales</taxon>
        <taxon>Sordariaceae</taxon>
        <taxon>Neurospora</taxon>
    </lineage>
</organism>
<evidence type="ECO:0000313" key="4">
    <source>
        <dbReference type="Proteomes" id="UP000008065"/>
    </source>
</evidence>
<dbReference type="Proteomes" id="UP000008065">
    <property type="component" value="Unassembled WGS sequence"/>
</dbReference>
<protein>
    <submittedName>
        <fullName evidence="3">Uncharacterized protein</fullName>
    </submittedName>
</protein>
<dbReference type="EMBL" id="GL891302">
    <property type="protein sequence ID" value="EGO61130.1"/>
    <property type="molecule type" value="Genomic_DNA"/>
</dbReference>
<keyword evidence="4" id="KW-1185">Reference proteome</keyword>
<dbReference type="Gene3D" id="3.10.10.10">
    <property type="entry name" value="HIV Type 1 Reverse Transcriptase, subunit A, domain 1"/>
    <property type="match status" value="1"/>
</dbReference>
<gene>
    <name evidence="3" type="ORF">NEUTE1DRAFT_37564</name>
</gene>
<dbReference type="RefSeq" id="XP_009847197.1">
    <property type="nucleotide sequence ID" value="XM_009848895.1"/>
</dbReference>
<feature type="non-terminal residue" evidence="3">
    <location>
        <position position="1"/>
    </location>
</feature>
<dbReference type="Gene3D" id="3.30.70.270">
    <property type="match status" value="1"/>
</dbReference>
<dbReference type="KEGG" id="nte:NEUTE1DRAFT37564"/>
<evidence type="ECO:0000313" key="3">
    <source>
        <dbReference type="EMBL" id="EGO61130.1"/>
    </source>
</evidence>
<name>F8MBL8_NEUT8</name>
<sequence>SIAVSPILLIRKPGGSVRIYINYYNINNIILKIYYLLPLIKETLNIIYYIKTFIKFNVITIFNRICVKEEY</sequence>
<keyword evidence="2" id="KW-0496">Mitochondrion</keyword>